<evidence type="ECO:0000313" key="9">
    <source>
        <dbReference type="EMBL" id="ARN56303.1"/>
    </source>
</evidence>
<protein>
    <submittedName>
        <fullName evidence="9">Putative glycosyltransferase YkoT</fullName>
        <ecNumber evidence="9">2.4.-.-</ecNumber>
    </submittedName>
</protein>
<organism evidence="9 10">
    <name type="scientific">Sedimentisphaera salicampi</name>
    <dbReference type="NCBI Taxonomy" id="1941349"/>
    <lineage>
        <taxon>Bacteria</taxon>
        <taxon>Pseudomonadati</taxon>
        <taxon>Planctomycetota</taxon>
        <taxon>Phycisphaerae</taxon>
        <taxon>Sedimentisphaerales</taxon>
        <taxon>Sedimentisphaeraceae</taxon>
        <taxon>Sedimentisphaera</taxon>
    </lineage>
</organism>
<proteinExistence type="predicted"/>
<sequence length="314" mass="35402">MKRVAFVIPCYNEEQILNESSEKLVKKLIDLINSGLATEQSFILFVDDGSFDKTWDIIYTLTQNSNFYKGLKLSNNFGHQAAILTGMEYALEKDVDCAVTIDADLQDDISVINEMFELFNKGSEIIYGIRDARNEDSFFKRNSALLFYKLMNLMGANVIFNHADFRLVGSKALKALKSYNENCLFLRGIFPHMGFKTAKVFYGRKKREAGYSQYTLKKMLKLALNGIVAFSAIPLRFISALGFLTTFIALGVLLYALCVKITGNSIAGWASIVIAIVLFGGVQLLCLGIIGEYLSRVYIEVKRRPRYIIDEVID</sequence>
<dbReference type="InterPro" id="IPR050256">
    <property type="entry name" value="Glycosyltransferase_2"/>
</dbReference>
<keyword evidence="10" id="KW-1185">Reference proteome</keyword>
<reference evidence="10" key="1">
    <citation type="submission" date="2017-04" db="EMBL/GenBank/DDBJ databases">
        <title>Comparative genomics and description of representatives of a novel lineage of planctomycetes thriving in anoxic sediments.</title>
        <authorList>
            <person name="Spring S."/>
            <person name="Bunk B."/>
            <person name="Sproer C."/>
        </authorList>
    </citation>
    <scope>NUCLEOTIDE SEQUENCE [LARGE SCALE GENOMIC DNA]</scope>
    <source>
        <strain evidence="10">ST-PulAB-D4</strain>
    </source>
</reference>
<dbReference type="STRING" id="1941349.STSP1_00679"/>
<dbReference type="Pfam" id="PF00535">
    <property type="entry name" value="Glycos_transf_2"/>
    <property type="match status" value="1"/>
</dbReference>
<dbReference type="RefSeq" id="WP_085755003.1">
    <property type="nucleotide sequence ID" value="NZ_CP021023.1"/>
</dbReference>
<evidence type="ECO:0000256" key="4">
    <source>
        <dbReference type="ARBA" id="ARBA00022692"/>
    </source>
</evidence>
<dbReference type="KEGG" id="pbp:STSP1_00679"/>
<evidence type="ECO:0000259" key="8">
    <source>
        <dbReference type="Pfam" id="PF00535"/>
    </source>
</evidence>
<keyword evidence="4 7" id="KW-0812">Transmembrane</keyword>
<dbReference type="SUPFAM" id="SSF53448">
    <property type="entry name" value="Nucleotide-diphospho-sugar transferases"/>
    <property type="match status" value="1"/>
</dbReference>
<dbReference type="Gene3D" id="3.90.550.10">
    <property type="entry name" value="Spore Coat Polysaccharide Biosynthesis Protein SpsA, Chain A"/>
    <property type="match status" value="1"/>
</dbReference>
<feature type="domain" description="Glycosyltransferase 2-like" evidence="8">
    <location>
        <begin position="6"/>
        <end position="174"/>
    </location>
</feature>
<dbReference type="InterPro" id="IPR029044">
    <property type="entry name" value="Nucleotide-diphossugar_trans"/>
</dbReference>
<keyword evidence="2 9" id="KW-0328">Glycosyltransferase</keyword>
<dbReference type="Proteomes" id="UP000193334">
    <property type="component" value="Chromosome"/>
</dbReference>
<name>A0A1W6LKN8_9BACT</name>
<dbReference type="GO" id="GO:0005886">
    <property type="term" value="C:plasma membrane"/>
    <property type="evidence" value="ECO:0007669"/>
    <property type="project" value="TreeGrafter"/>
</dbReference>
<evidence type="ECO:0000256" key="1">
    <source>
        <dbReference type="ARBA" id="ARBA00004141"/>
    </source>
</evidence>
<dbReference type="CDD" id="cd04187">
    <property type="entry name" value="DPM1_like_bac"/>
    <property type="match status" value="1"/>
</dbReference>
<gene>
    <name evidence="9" type="primary">ykoT</name>
    <name evidence="9" type="ORF">STSP1_00679</name>
</gene>
<evidence type="ECO:0000256" key="5">
    <source>
        <dbReference type="ARBA" id="ARBA00022989"/>
    </source>
</evidence>
<evidence type="ECO:0000256" key="3">
    <source>
        <dbReference type="ARBA" id="ARBA00022679"/>
    </source>
</evidence>
<dbReference type="GO" id="GO:0016757">
    <property type="term" value="F:glycosyltransferase activity"/>
    <property type="evidence" value="ECO:0007669"/>
    <property type="project" value="UniProtKB-KW"/>
</dbReference>
<feature type="transmembrane region" description="Helical" evidence="7">
    <location>
        <begin position="227"/>
        <end position="257"/>
    </location>
</feature>
<accession>A0A1W6LKN8</accession>
<dbReference type="EMBL" id="CP021023">
    <property type="protein sequence ID" value="ARN56303.1"/>
    <property type="molecule type" value="Genomic_DNA"/>
</dbReference>
<dbReference type="InterPro" id="IPR001173">
    <property type="entry name" value="Glyco_trans_2-like"/>
</dbReference>
<dbReference type="PANTHER" id="PTHR48090:SF1">
    <property type="entry name" value="PROPHAGE BACTOPRENOL GLUCOSYL TRANSFERASE HOMOLOG"/>
    <property type="match status" value="1"/>
</dbReference>
<keyword evidence="5 7" id="KW-1133">Transmembrane helix</keyword>
<evidence type="ECO:0000313" key="10">
    <source>
        <dbReference type="Proteomes" id="UP000193334"/>
    </source>
</evidence>
<dbReference type="EC" id="2.4.-.-" evidence="9"/>
<keyword evidence="3 9" id="KW-0808">Transferase</keyword>
<feature type="transmembrane region" description="Helical" evidence="7">
    <location>
        <begin position="269"/>
        <end position="294"/>
    </location>
</feature>
<evidence type="ECO:0000256" key="2">
    <source>
        <dbReference type="ARBA" id="ARBA00022676"/>
    </source>
</evidence>
<keyword evidence="6 7" id="KW-0472">Membrane</keyword>
<evidence type="ECO:0000256" key="6">
    <source>
        <dbReference type="ARBA" id="ARBA00023136"/>
    </source>
</evidence>
<comment type="subcellular location">
    <subcellularLocation>
        <location evidence="1">Membrane</location>
        <topology evidence="1">Multi-pass membrane protein</topology>
    </subcellularLocation>
</comment>
<dbReference type="PANTHER" id="PTHR48090">
    <property type="entry name" value="UNDECAPRENYL-PHOSPHATE 4-DEOXY-4-FORMAMIDO-L-ARABINOSE TRANSFERASE-RELATED"/>
    <property type="match status" value="1"/>
</dbReference>
<dbReference type="AlphaFoldDB" id="A0A1W6LKN8"/>
<evidence type="ECO:0000256" key="7">
    <source>
        <dbReference type="SAM" id="Phobius"/>
    </source>
</evidence>